<dbReference type="Proteomes" id="UP000006727">
    <property type="component" value="Chromosome 24"/>
</dbReference>
<dbReference type="Gramene" id="Pp3c24_3000V3.1">
    <property type="protein sequence ID" value="PAC:32910913.CDS.1"/>
    <property type="gene ID" value="Pp3c24_3000"/>
</dbReference>
<dbReference type="Gramene" id="Pp3c24_3000V3.2">
    <property type="protein sequence ID" value="PAC:32910914.CDS.1"/>
    <property type="gene ID" value="Pp3c24_3000"/>
</dbReference>
<dbReference type="EnsemblPlants" id="Pp3c24_3000V3.2">
    <property type="protein sequence ID" value="PAC:32910914.CDS.1"/>
    <property type="gene ID" value="Pp3c24_3000"/>
</dbReference>
<keyword evidence="3" id="KW-1185">Reference proteome</keyword>
<reference evidence="1 3" key="1">
    <citation type="journal article" date="2008" name="Science">
        <title>The Physcomitrella genome reveals evolutionary insights into the conquest of land by plants.</title>
        <authorList>
            <person name="Rensing S."/>
            <person name="Lang D."/>
            <person name="Zimmer A."/>
            <person name="Terry A."/>
            <person name="Salamov A."/>
            <person name="Shapiro H."/>
            <person name="Nishiyama T."/>
            <person name="Perroud P.-F."/>
            <person name="Lindquist E."/>
            <person name="Kamisugi Y."/>
            <person name="Tanahashi T."/>
            <person name="Sakakibara K."/>
            <person name="Fujita T."/>
            <person name="Oishi K."/>
            <person name="Shin-I T."/>
            <person name="Kuroki Y."/>
            <person name="Toyoda A."/>
            <person name="Suzuki Y."/>
            <person name="Hashimoto A."/>
            <person name="Yamaguchi K."/>
            <person name="Sugano A."/>
            <person name="Kohara Y."/>
            <person name="Fujiyama A."/>
            <person name="Anterola A."/>
            <person name="Aoki S."/>
            <person name="Ashton N."/>
            <person name="Barbazuk W.B."/>
            <person name="Barker E."/>
            <person name="Bennetzen J."/>
            <person name="Bezanilla M."/>
            <person name="Blankenship R."/>
            <person name="Cho S.H."/>
            <person name="Dutcher S."/>
            <person name="Estelle M."/>
            <person name="Fawcett J.A."/>
            <person name="Gundlach H."/>
            <person name="Hanada K."/>
            <person name="Heyl A."/>
            <person name="Hicks K.A."/>
            <person name="Hugh J."/>
            <person name="Lohr M."/>
            <person name="Mayer K."/>
            <person name="Melkozernov A."/>
            <person name="Murata T."/>
            <person name="Nelson D."/>
            <person name="Pils B."/>
            <person name="Prigge M."/>
            <person name="Reiss B."/>
            <person name="Renner T."/>
            <person name="Rombauts S."/>
            <person name="Rushton P."/>
            <person name="Sanderfoot A."/>
            <person name="Schween G."/>
            <person name="Shiu S.-H."/>
            <person name="Stueber K."/>
            <person name="Theodoulou F.L."/>
            <person name="Tu H."/>
            <person name="Van de Peer Y."/>
            <person name="Verrier P.J."/>
            <person name="Waters E."/>
            <person name="Wood A."/>
            <person name="Yang L."/>
            <person name="Cove D."/>
            <person name="Cuming A."/>
            <person name="Hasebe M."/>
            <person name="Lucas S."/>
            <person name="Mishler D.B."/>
            <person name="Reski R."/>
            <person name="Grigoriev I."/>
            <person name="Quatrano R.S."/>
            <person name="Boore J.L."/>
        </authorList>
    </citation>
    <scope>NUCLEOTIDE SEQUENCE [LARGE SCALE GENOMIC DNA]</scope>
    <source>
        <strain evidence="2 3">cv. Gransden 2004</strain>
    </source>
</reference>
<gene>
    <name evidence="1" type="ORF">PHYPA_028556</name>
</gene>
<protein>
    <submittedName>
        <fullName evidence="1 2">Uncharacterized protein</fullName>
    </submittedName>
</protein>
<dbReference type="InParanoid" id="A0A2K1IFC1"/>
<evidence type="ECO:0000313" key="3">
    <source>
        <dbReference type="Proteomes" id="UP000006727"/>
    </source>
</evidence>
<proteinExistence type="predicted"/>
<dbReference type="AlphaFoldDB" id="A0A2K1IFC1"/>
<accession>A0A2K1IFC1</accession>
<organism evidence="1">
    <name type="scientific">Physcomitrium patens</name>
    <name type="common">Spreading-leaved earth moss</name>
    <name type="synonym">Physcomitrella patens</name>
    <dbReference type="NCBI Taxonomy" id="3218"/>
    <lineage>
        <taxon>Eukaryota</taxon>
        <taxon>Viridiplantae</taxon>
        <taxon>Streptophyta</taxon>
        <taxon>Embryophyta</taxon>
        <taxon>Bryophyta</taxon>
        <taxon>Bryophytina</taxon>
        <taxon>Bryopsida</taxon>
        <taxon>Funariidae</taxon>
        <taxon>Funariales</taxon>
        <taxon>Funariaceae</taxon>
        <taxon>Physcomitrium</taxon>
    </lineage>
</organism>
<dbReference type="EMBL" id="ABEU02000024">
    <property type="protein sequence ID" value="PNR27964.1"/>
    <property type="molecule type" value="Genomic_DNA"/>
</dbReference>
<dbReference type="EnsemblPlants" id="Pp3c24_3000V3.1">
    <property type="protein sequence ID" value="PAC:32910913.CDS.1"/>
    <property type="gene ID" value="Pp3c24_3000"/>
</dbReference>
<evidence type="ECO:0000313" key="1">
    <source>
        <dbReference type="EMBL" id="PNR27964.1"/>
    </source>
</evidence>
<reference evidence="2" key="3">
    <citation type="submission" date="2020-12" db="UniProtKB">
        <authorList>
            <consortium name="EnsemblPlants"/>
        </authorList>
    </citation>
    <scope>IDENTIFICATION</scope>
</reference>
<reference evidence="1 3" key="2">
    <citation type="journal article" date="2018" name="Plant J.">
        <title>The Physcomitrella patens chromosome-scale assembly reveals moss genome structure and evolution.</title>
        <authorList>
            <person name="Lang D."/>
            <person name="Ullrich K.K."/>
            <person name="Murat F."/>
            <person name="Fuchs J."/>
            <person name="Jenkins J."/>
            <person name="Haas F.B."/>
            <person name="Piednoel M."/>
            <person name="Gundlach H."/>
            <person name="Van Bel M."/>
            <person name="Meyberg R."/>
            <person name="Vives C."/>
            <person name="Morata J."/>
            <person name="Symeonidi A."/>
            <person name="Hiss M."/>
            <person name="Muchero W."/>
            <person name="Kamisugi Y."/>
            <person name="Saleh O."/>
            <person name="Blanc G."/>
            <person name="Decker E.L."/>
            <person name="van Gessel N."/>
            <person name="Grimwood J."/>
            <person name="Hayes R.D."/>
            <person name="Graham S.W."/>
            <person name="Gunter L.E."/>
            <person name="McDaniel S.F."/>
            <person name="Hoernstein S.N.W."/>
            <person name="Larsson A."/>
            <person name="Li F.W."/>
            <person name="Perroud P.F."/>
            <person name="Phillips J."/>
            <person name="Ranjan P."/>
            <person name="Rokshar D.S."/>
            <person name="Rothfels C.J."/>
            <person name="Schneider L."/>
            <person name="Shu S."/>
            <person name="Stevenson D.W."/>
            <person name="Thummler F."/>
            <person name="Tillich M."/>
            <person name="Villarreal Aguilar J.C."/>
            <person name="Widiez T."/>
            <person name="Wong G.K."/>
            <person name="Wymore A."/>
            <person name="Zhang Y."/>
            <person name="Zimmer A.D."/>
            <person name="Quatrano R.S."/>
            <person name="Mayer K.F.X."/>
            <person name="Goodstein D."/>
            <person name="Casacuberta J.M."/>
            <person name="Vandepoele K."/>
            <person name="Reski R."/>
            <person name="Cuming A.C."/>
            <person name="Tuskan G.A."/>
            <person name="Maumus F."/>
            <person name="Salse J."/>
            <person name="Schmutz J."/>
            <person name="Rensing S.A."/>
        </authorList>
    </citation>
    <scope>NUCLEOTIDE SEQUENCE [LARGE SCALE GENOMIC DNA]</scope>
    <source>
        <strain evidence="2 3">cv. Gransden 2004</strain>
    </source>
</reference>
<sequence length="68" mass="7602">MVVYSLSDFYFSSRACFLAGSTRFSAPAAAASILLRGLRNRPLSWHTQRPVNESCRMATLQFGCLLRT</sequence>
<evidence type="ECO:0000313" key="2">
    <source>
        <dbReference type="EnsemblPlants" id="PAC:32910913.CDS.1"/>
    </source>
</evidence>
<name>A0A2K1IFC1_PHYPA</name>